<keyword evidence="8" id="KW-1185">Reference proteome</keyword>
<dbReference type="InterPro" id="IPR044660">
    <property type="entry name" value="IBH1-like"/>
</dbReference>
<comment type="caution">
    <text evidence="7">The sequence shown here is derived from an EMBL/GenBank/DDBJ whole genome shotgun (WGS) entry which is preliminary data.</text>
</comment>
<evidence type="ECO:0000256" key="4">
    <source>
        <dbReference type="ARBA" id="ARBA00023242"/>
    </source>
</evidence>
<dbReference type="Pfam" id="PF26576">
    <property type="entry name" value="IBH1_N"/>
    <property type="match status" value="1"/>
</dbReference>
<feature type="region of interest" description="Disordered" evidence="5">
    <location>
        <begin position="68"/>
        <end position="96"/>
    </location>
</feature>
<dbReference type="InterPro" id="IPR044549">
    <property type="entry name" value="bHLH_AtIBH1-like"/>
</dbReference>
<keyword evidence="2" id="KW-0805">Transcription regulation</keyword>
<dbReference type="PANTHER" id="PTHR33124">
    <property type="entry name" value="TRANSCRIPTION FACTOR IBH1-LIKE 1"/>
    <property type="match status" value="1"/>
</dbReference>
<proteinExistence type="predicted"/>
<dbReference type="GO" id="GO:0005634">
    <property type="term" value="C:nucleus"/>
    <property type="evidence" value="ECO:0007669"/>
    <property type="project" value="UniProtKB-SubCell"/>
</dbReference>
<dbReference type="SUPFAM" id="SSF47459">
    <property type="entry name" value="HLH, helix-loop-helix DNA-binding domain"/>
    <property type="match status" value="1"/>
</dbReference>
<dbReference type="Proteomes" id="UP001280121">
    <property type="component" value="Unassembled WGS sequence"/>
</dbReference>
<reference evidence="7" key="1">
    <citation type="journal article" date="2023" name="Plant J.">
        <title>Genome sequences and population genomics provide insights into the demographic history, inbreeding, and mutation load of two 'living fossil' tree species of Dipteronia.</title>
        <authorList>
            <person name="Feng Y."/>
            <person name="Comes H.P."/>
            <person name="Chen J."/>
            <person name="Zhu S."/>
            <person name="Lu R."/>
            <person name="Zhang X."/>
            <person name="Li P."/>
            <person name="Qiu J."/>
            <person name="Olsen K.M."/>
            <person name="Qiu Y."/>
        </authorList>
    </citation>
    <scope>NUCLEOTIDE SEQUENCE</scope>
    <source>
        <strain evidence="7">KIB01</strain>
    </source>
</reference>
<keyword evidence="3" id="KW-0804">Transcription</keyword>
<dbReference type="InterPro" id="IPR059002">
    <property type="entry name" value="IBH1_N"/>
</dbReference>
<dbReference type="EMBL" id="JANJYI010000006">
    <property type="protein sequence ID" value="KAK2644291.1"/>
    <property type="molecule type" value="Genomic_DNA"/>
</dbReference>
<dbReference type="AlphaFoldDB" id="A0AAD9TY17"/>
<name>A0AAD9TY17_9ROSI</name>
<dbReference type="GO" id="GO:0000976">
    <property type="term" value="F:transcription cis-regulatory region binding"/>
    <property type="evidence" value="ECO:0007669"/>
    <property type="project" value="UniProtKB-ARBA"/>
</dbReference>
<gene>
    <name evidence="7" type="ORF">Ddye_019486</name>
</gene>
<feature type="region of interest" description="Disordered" evidence="5">
    <location>
        <begin position="129"/>
        <end position="151"/>
    </location>
</feature>
<feature type="compositionally biased region" description="Low complexity" evidence="5">
    <location>
        <begin position="142"/>
        <end position="151"/>
    </location>
</feature>
<evidence type="ECO:0000313" key="8">
    <source>
        <dbReference type="Proteomes" id="UP001280121"/>
    </source>
</evidence>
<evidence type="ECO:0000313" key="7">
    <source>
        <dbReference type="EMBL" id="KAK2644291.1"/>
    </source>
</evidence>
<comment type="subcellular location">
    <subcellularLocation>
        <location evidence="1">Nucleus</location>
    </subcellularLocation>
</comment>
<organism evidence="7 8">
    <name type="scientific">Dipteronia dyeriana</name>
    <dbReference type="NCBI Taxonomy" id="168575"/>
    <lineage>
        <taxon>Eukaryota</taxon>
        <taxon>Viridiplantae</taxon>
        <taxon>Streptophyta</taxon>
        <taxon>Embryophyta</taxon>
        <taxon>Tracheophyta</taxon>
        <taxon>Spermatophyta</taxon>
        <taxon>Magnoliopsida</taxon>
        <taxon>eudicotyledons</taxon>
        <taxon>Gunneridae</taxon>
        <taxon>Pentapetalae</taxon>
        <taxon>rosids</taxon>
        <taxon>malvids</taxon>
        <taxon>Sapindales</taxon>
        <taxon>Sapindaceae</taxon>
        <taxon>Hippocastanoideae</taxon>
        <taxon>Acereae</taxon>
        <taxon>Dipteronia</taxon>
    </lineage>
</organism>
<dbReference type="CDD" id="cd11444">
    <property type="entry name" value="bHLH_AtIBH1_like"/>
    <property type="match status" value="1"/>
</dbReference>
<feature type="compositionally biased region" description="Low complexity" evidence="5">
    <location>
        <begin position="68"/>
        <end position="86"/>
    </location>
</feature>
<feature type="region of interest" description="Disordered" evidence="5">
    <location>
        <begin position="1"/>
        <end position="41"/>
    </location>
</feature>
<evidence type="ECO:0000256" key="1">
    <source>
        <dbReference type="ARBA" id="ARBA00004123"/>
    </source>
</evidence>
<feature type="compositionally biased region" description="Basic residues" evidence="5">
    <location>
        <begin position="20"/>
        <end position="29"/>
    </location>
</feature>
<dbReference type="GO" id="GO:0006355">
    <property type="term" value="P:regulation of DNA-templated transcription"/>
    <property type="evidence" value="ECO:0007669"/>
    <property type="project" value="InterPro"/>
</dbReference>
<dbReference type="GO" id="GO:0046983">
    <property type="term" value="F:protein dimerization activity"/>
    <property type="evidence" value="ECO:0007669"/>
    <property type="project" value="InterPro"/>
</dbReference>
<dbReference type="PANTHER" id="PTHR33124:SF12">
    <property type="entry name" value="TRANSCRIPTION FACTOR BHLH148"/>
    <property type="match status" value="1"/>
</dbReference>
<sequence length="236" mass="25183">MSSSSSSVVLNHPVTNLDRSKRKKKKKSLQTKDDPTRNHIKWKSEAQQQIYSSKLIQALNQVTIGSTSSSSSTAAAADPSGSVSAPPSAPKRGRAVREAADRALAVAAKGRSRWSRAILTNRLKLKFRKQKRQKVPVPPPASSTSAITGSGRSRKQRFSVLKLKGKSLLTVQRKVRVLGHLVPGCRKQPLPVILEEATDYIAALEMQVRAMTALAELLSVGGGSSSSSAAAAAPPT</sequence>
<evidence type="ECO:0000256" key="5">
    <source>
        <dbReference type="SAM" id="MobiDB-lite"/>
    </source>
</evidence>
<accession>A0AAD9TY17</accession>
<dbReference type="InterPro" id="IPR036638">
    <property type="entry name" value="HLH_DNA-bd_sf"/>
</dbReference>
<keyword evidence="4" id="KW-0539">Nucleus</keyword>
<evidence type="ECO:0000256" key="3">
    <source>
        <dbReference type="ARBA" id="ARBA00023163"/>
    </source>
</evidence>
<protein>
    <recommendedName>
        <fullName evidence="6">IBH1-like N-terminal domain-containing protein</fullName>
    </recommendedName>
</protein>
<feature type="domain" description="IBH1-like N-terminal" evidence="6">
    <location>
        <begin position="46"/>
        <end position="124"/>
    </location>
</feature>
<evidence type="ECO:0000256" key="2">
    <source>
        <dbReference type="ARBA" id="ARBA00023015"/>
    </source>
</evidence>
<evidence type="ECO:0000259" key="6">
    <source>
        <dbReference type="Pfam" id="PF26576"/>
    </source>
</evidence>